<gene>
    <name evidence="1" type="ORF">H9Q19_04560</name>
</gene>
<evidence type="ECO:0000313" key="2">
    <source>
        <dbReference type="Proteomes" id="UP000680625"/>
    </source>
</evidence>
<accession>A0ABX8CD65</accession>
<keyword evidence="2" id="KW-1185">Reference proteome</keyword>
<dbReference type="Proteomes" id="UP000680625">
    <property type="component" value="Chromosome"/>
</dbReference>
<protein>
    <submittedName>
        <fullName evidence="1">Hydrolase</fullName>
    </submittedName>
</protein>
<organism evidence="1 2">
    <name type="scientific">Chlamydia crocodili</name>
    <dbReference type="NCBI Taxonomy" id="2766982"/>
    <lineage>
        <taxon>Bacteria</taxon>
        <taxon>Pseudomonadati</taxon>
        <taxon>Chlamydiota</taxon>
        <taxon>Chlamydiia</taxon>
        <taxon>Chlamydiales</taxon>
        <taxon>Chlamydiaceae</taxon>
        <taxon>Chlamydia/Chlamydophila group</taxon>
        <taxon>Chlamydia</taxon>
    </lineage>
</organism>
<sequence length="406" mass="42812">MKNTIKDIKAQNSGKAIPDDQIQFSCGGDGVTENAMRKPWNVSNQRITNIARGSGNPASGSIALKGDLSDYLQKGGVTTRGIFLRTTGGLMIGDINMGSTHTIVGLPTSYKTTVVNDNDIASVGMVSEDIGSLAAKVTDLIDRINNLSSADGLDKIIKDLGTPSNGTVTKPSEAKWLVRAGGNSMTGNLGFKKSEQSTPTDPEPTIKNLAITGSIASGVSAVGAISTGTTKENLQRIVAVNDLTETLDTISKNNTSYPKWTGMDVSFVCLKQGANSSSSTPNYTKSQNSEKYITSTSETSATLLRRGIYCVSFIYDFTQPTPPTTPPGTPTPATDVSCTLSLTPKSGTKTECYKLTGKSDTTLIGKTYIFVEGNQASIETTLSFEVTSTPSVAKRTWAVSFVGAAY</sequence>
<keyword evidence="1" id="KW-0378">Hydrolase</keyword>
<dbReference type="RefSeq" id="WP_213240742.1">
    <property type="nucleotide sequence ID" value="NZ_CP060791.1"/>
</dbReference>
<evidence type="ECO:0000313" key="1">
    <source>
        <dbReference type="EMBL" id="QVE48958.1"/>
    </source>
</evidence>
<dbReference type="GeneID" id="301704874"/>
<dbReference type="EMBL" id="CP060791">
    <property type="protein sequence ID" value="QVE48958.1"/>
    <property type="molecule type" value="Genomic_DNA"/>
</dbReference>
<dbReference type="GO" id="GO:0016787">
    <property type="term" value="F:hydrolase activity"/>
    <property type="evidence" value="ECO:0007669"/>
    <property type="project" value="UniProtKB-KW"/>
</dbReference>
<name>A0ABX8CD65_9CHLA</name>
<proteinExistence type="predicted"/>
<reference evidence="1 2" key="1">
    <citation type="submission" date="2020-08" db="EMBL/GenBank/DDBJ databases">
        <title>Isolation and characterization of novel Chlamydia from Siamese crocodiles (Crocodylus siamensis).</title>
        <authorList>
            <person name="Sariya L."/>
        </authorList>
    </citation>
    <scope>NUCLEOTIDE SEQUENCE [LARGE SCALE GENOMIC DNA]</scope>
    <source>
        <strain evidence="1 2">No. 12</strain>
    </source>
</reference>